<gene>
    <name evidence="1" type="ORF">GCM10007384_18660</name>
</gene>
<dbReference type="RefSeq" id="WP_189457444.1">
    <property type="nucleotide sequence ID" value="NZ_BMWS01000011.1"/>
</dbReference>
<sequence length="247" mass="29000">MNGKRGKFNKKGKKIYKRGYTENGTTYMWEVTQEIERWYNEGTEKKNNCNDGSCTLSNQDNNKLINSDLKIQEGLDWAEDLAITEAELRSDHNTSYKVKYPHPWEYGKKLRAKNTEESLEYMDCTELVCRYLNKIEWSEDIKIINSSEFKTYATKHPDKLMINNDSPKKGDIFAWNGHAGIVKSYNSTTKKVTTIESISEQSYSWHEGIKFDGVVIWTYDKDKNHLRDNKKKGKIIQYYTPLKHYSK</sequence>
<dbReference type="AlphaFoldDB" id="A0A918JUN1"/>
<dbReference type="InterPro" id="IPR038765">
    <property type="entry name" value="Papain-like_cys_pep_sf"/>
</dbReference>
<dbReference type="EMBL" id="BMWS01000011">
    <property type="protein sequence ID" value="GGX17537.1"/>
    <property type="molecule type" value="Genomic_DNA"/>
</dbReference>
<proteinExistence type="predicted"/>
<protein>
    <recommendedName>
        <fullName evidence="3">Peptidase C51 domain-containing protein</fullName>
    </recommendedName>
</protein>
<comment type="caution">
    <text evidence="1">The sequence shown here is derived from an EMBL/GenBank/DDBJ whole genome shotgun (WGS) entry which is preliminary data.</text>
</comment>
<evidence type="ECO:0000313" key="2">
    <source>
        <dbReference type="Proteomes" id="UP000601108"/>
    </source>
</evidence>
<accession>A0A918JUN1</accession>
<evidence type="ECO:0000313" key="1">
    <source>
        <dbReference type="EMBL" id="GGX17537.1"/>
    </source>
</evidence>
<organism evidence="1 2">
    <name type="scientific">Aquimarina muelleri</name>
    <dbReference type="NCBI Taxonomy" id="279356"/>
    <lineage>
        <taxon>Bacteria</taxon>
        <taxon>Pseudomonadati</taxon>
        <taxon>Bacteroidota</taxon>
        <taxon>Flavobacteriia</taxon>
        <taxon>Flavobacteriales</taxon>
        <taxon>Flavobacteriaceae</taxon>
        <taxon>Aquimarina</taxon>
    </lineage>
</organism>
<name>A0A918JUN1_9FLAO</name>
<dbReference type="Proteomes" id="UP000601108">
    <property type="component" value="Unassembled WGS sequence"/>
</dbReference>
<keyword evidence="2" id="KW-1185">Reference proteome</keyword>
<evidence type="ECO:0008006" key="3">
    <source>
        <dbReference type="Google" id="ProtNLM"/>
    </source>
</evidence>
<reference evidence="1 2" key="1">
    <citation type="journal article" date="2014" name="Int. J. Syst. Evol. Microbiol.">
        <title>Complete genome sequence of Corynebacterium casei LMG S-19264T (=DSM 44701T), isolated from a smear-ripened cheese.</title>
        <authorList>
            <consortium name="US DOE Joint Genome Institute (JGI-PGF)"/>
            <person name="Walter F."/>
            <person name="Albersmeier A."/>
            <person name="Kalinowski J."/>
            <person name="Ruckert C."/>
        </authorList>
    </citation>
    <scope>NUCLEOTIDE SEQUENCE [LARGE SCALE GENOMIC DNA]</scope>
    <source>
        <strain evidence="1 2">KCTC 12285</strain>
    </source>
</reference>
<dbReference type="SUPFAM" id="SSF54001">
    <property type="entry name" value="Cysteine proteinases"/>
    <property type="match status" value="1"/>
</dbReference>